<sequence>LMNAGVVTGRIHDIPTVHDLIQGIMTEATEIILNLPTRIIKEENVILE</sequence>
<dbReference type="AlphaFoldDB" id="A0A0F9M3I9"/>
<evidence type="ECO:0000313" key="1">
    <source>
        <dbReference type="EMBL" id="KKM93926.1"/>
    </source>
</evidence>
<protein>
    <submittedName>
        <fullName evidence="1">Uncharacterized protein</fullName>
    </submittedName>
</protein>
<name>A0A0F9M3I9_9ZZZZ</name>
<dbReference type="EMBL" id="LAZR01006207">
    <property type="protein sequence ID" value="KKM93926.1"/>
    <property type="molecule type" value="Genomic_DNA"/>
</dbReference>
<comment type="caution">
    <text evidence="1">The sequence shown here is derived from an EMBL/GenBank/DDBJ whole genome shotgun (WGS) entry which is preliminary data.</text>
</comment>
<accession>A0A0F9M3I9</accession>
<gene>
    <name evidence="1" type="ORF">LCGC14_1203450</name>
</gene>
<feature type="non-terminal residue" evidence="1">
    <location>
        <position position="1"/>
    </location>
</feature>
<reference evidence="1" key="1">
    <citation type="journal article" date="2015" name="Nature">
        <title>Complex archaea that bridge the gap between prokaryotes and eukaryotes.</title>
        <authorList>
            <person name="Spang A."/>
            <person name="Saw J.H."/>
            <person name="Jorgensen S.L."/>
            <person name="Zaremba-Niedzwiedzka K."/>
            <person name="Martijn J."/>
            <person name="Lind A.E."/>
            <person name="van Eijk R."/>
            <person name="Schleper C."/>
            <person name="Guy L."/>
            <person name="Ettema T.J."/>
        </authorList>
    </citation>
    <scope>NUCLEOTIDE SEQUENCE</scope>
</reference>
<proteinExistence type="predicted"/>
<organism evidence="1">
    <name type="scientific">marine sediment metagenome</name>
    <dbReference type="NCBI Taxonomy" id="412755"/>
    <lineage>
        <taxon>unclassified sequences</taxon>
        <taxon>metagenomes</taxon>
        <taxon>ecological metagenomes</taxon>
    </lineage>
</organism>